<sequence length="266" mass="28539">MVLTLTETMTVKRTCIITLALASVLAIGGCGTGPEPQAARTGQGMTLDEVRRYRSELVGGALDVSLLRIRNMDYPVMSSPEELAATQQTVAGGVVDGWQQGPATASYPGGPLEYRVVMRVRITDPLKGATGKPHMPEDTAYIEFDQGAVIRDDPKPAEEWKPEKSVSDFEASIPTGTKVVVFLRARPPYEQKIVHPGQPLPAGARIMSLPPQGLILEDSKLSARRNSDTSALVGGLEPLEDGGPAWLESKTVHDLVARLKSKGISD</sequence>
<accession>A0A2W2H1X6</accession>
<comment type="caution">
    <text evidence="1">The sequence shown here is derived from an EMBL/GenBank/DDBJ whole genome shotgun (WGS) entry which is preliminary data.</text>
</comment>
<organism evidence="1 2">
    <name type="scientific">Spongiactinospora gelatinilytica</name>
    <dbReference type="NCBI Taxonomy" id="2666298"/>
    <lineage>
        <taxon>Bacteria</taxon>
        <taxon>Bacillati</taxon>
        <taxon>Actinomycetota</taxon>
        <taxon>Actinomycetes</taxon>
        <taxon>Streptosporangiales</taxon>
        <taxon>Streptosporangiaceae</taxon>
        <taxon>Spongiactinospora</taxon>
    </lineage>
</organism>
<dbReference type="Proteomes" id="UP000248544">
    <property type="component" value="Unassembled WGS sequence"/>
</dbReference>
<dbReference type="EMBL" id="POUA01000301">
    <property type="protein sequence ID" value="PZG33034.1"/>
    <property type="molecule type" value="Genomic_DNA"/>
</dbReference>
<gene>
    <name evidence="1" type="ORF">C1I98_28995</name>
</gene>
<dbReference type="AlphaFoldDB" id="A0A2W2H1X6"/>
<evidence type="ECO:0000313" key="2">
    <source>
        <dbReference type="Proteomes" id="UP000248544"/>
    </source>
</evidence>
<protein>
    <submittedName>
        <fullName evidence="1">Uncharacterized protein</fullName>
    </submittedName>
</protein>
<keyword evidence="2" id="KW-1185">Reference proteome</keyword>
<reference evidence="1 2" key="1">
    <citation type="submission" date="2018-01" db="EMBL/GenBank/DDBJ databases">
        <title>Draft genome sequence of Sphaerisporangium sp. 7K107.</title>
        <authorList>
            <person name="Sahin N."/>
            <person name="Saygin H."/>
            <person name="Ay H."/>
        </authorList>
    </citation>
    <scope>NUCLEOTIDE SEQUENCE [LARGE SCALE GENOMIC DNA]</scope>
    <source>
        <strain evidence="1 2">7K107</strain>
    </source>
</reference>
<evidence type="ECO:0000313" key="1">
    <source>
        <dbReference type="EMBL" id="PZG33034.1"/>
    </source>
</evidence>
<proteinExistence type="predicted"/>
<name>A0A2W2H1X6_9ACTN</name>